<feature type="signal peptide" evidence="1">
    <location>
        <begin position="1"/>
        <end position="20"/>
    </location>
</feature>
<dbReference type="EMBL" id="PQWO01000021">
    <property type="protein sequence ID" value="PZD71120.1"/>
    <property type="molecule type" value="Genomic_DNA"/>
</dbReference>
<dbReference type="OrthoDB" id="456538at2"/>
<keyword evidence="1" id="KW-0732">Signal</keyword>
<name>A0A2W1JAD3_9CYAN</name>
<evidence type="ECO:0000313" key="2">
    <source>
        <dbReference type="EMBL" id="PZD71120.1"/>
    </source>
</evidence>
<proteinExistence type="predicted"/>
<sequence>MFATKTLRIFLMAAIATLIAGTGLPMSAVSQATKPKGIETLADGDYQFCSQPVPKDWRDGAGACFSFAKRGDRLDGYYGFPHSGDLVCLRGRAQRTQMIGQALVISWPGHTWSNTPPMFQWKLDNYLTLNSGYVIRSIKEETGPVAWIQFDAAVLNLDGFYQYPEVKMSSPEQLCGWDY</sequence>
<gene>
    <name evidence="2" type="ORF">C1752_07848</name>
</gene>
<protein>
    <submittedName>
        <fullName evidence="2">Uncharacterized protein</fullName>
    </submittedName>
</protein>
<reference evidence="2 3" key="1">
    <citation type="journal article" date="2018" name="Sci. Rep.">
        <title>A novel species of the marine cyanobacterium Acaryochloris with a unique pigment content and lifestyle.</title>
        <authorList>
            <person name="Partensky F."/>
            <person name="Six C."/>
            <person name="Ratin M."/>
            <person name="Garczarek L."/>
            <person name="Vaulot D."/>
            <person name="Probert I."/>
            <person name="Calteau A."/>
            <person name="Gourvil P."/>
            <person name="Marie D."/>
            <person name="Grebert T."/>
            <person name="Bouchier C."/>
            <person name="Le Panse S."/>
            <person name="Gachenot M."/>
            <person name="Rodriguez F."/>
            <person name="Garrido J.L."/>
        </authorList>
    </citation>
    <scope>NUCLEOTIDE SEQUENCE [LARGE SCALE GENOMIC DNA]</scope>
    <source>
        <strain evidence="2 3">RCC1774</strain>
    </source>
</reference>
<accession>A0A2W1JAD3</accession>
<dbReference type="RefSeq" id="WP_110988327.1">
    <property type="nucleotide sequence ID" value="NZ_CAWNWM010000021.1"/>
</dbReference>
<dbReference type="AlphaFoldDB" id="A0A2W1JAD3"/>
<keyword evidence="3" id="KW-1185">Reference proteome</keyword>
<feature type="chain" id="PRO_5015984697" evidence="1">
    <location>
        <begin position="21"/>
        <end position="179"/>
    </location>
</feature>
<evidence type="ECO:0000256" key="1">
    <source>
        <dbReference type="SAM" id="SignalP"/>
    </source>
</evidence>
<dbReference type="Proteomes" id="UP000248857">
    <property type="component" value="Unassembled WGS sequence"/>
</dbReference>
<evidence type="ECO:0000313" key="3">
    <source>
        <dbReference type="Proteomes" id="UP000248857"/>
    </source>
</evidence>
<comment type="caution">
    <text evidence="2">The sequence shown here is derived from an EMBL/GenBank/DDBJ whole genome shotgun (WGS) entry which is preliminary data.</text>
</comment>
<organism evidence="2 3">
    <name type="scientific">Acaryochloris thomasi RCC1774</name>
    <dbReference type="NCBI Taxonomy" id="1764569"/>
    <lineage>
        <taxon>Bacteria</taxon>
        <taxon>Bacillati</taxon>
        <taxon>Cyanobacteriota</taxon>
        <taxon>Cyanophyceae</taxon>
        <taxon>Acaryochloridales</taxon>
        <taxon>Acaryochloridaceae</taxon>
        <taxon>Acaryochloris</taxon>
        <taxon>Acaryochloris thomasi</taxon>
    </lineage>
</organism>